<evidence type="ECO:0000256" key="1">
    <source>
        <dbReference type="SAM" id="MobiDB-lite"/>
    </source>
</evidence>
<keyword evidence="2" id="KW-0812">Transmembrane</keyword>
<gene>
    <name evidence="3" type="ORF">PAPYR_9329</name>
</gene>
<accession>A0ABQ8UAA9</accession>
<reference evidence="3" key="1">
    <citation type="journal article" date="2022" name="bioRxiv">
        <title>Genomics of Preaxostyla Flagellates Illuminates Evolutionary Transitions and the Path Towards Mitochondrial Loss.</title>
        <authorList>
            <person name="Novak L.V.F."/>
            <person name="Treitli S.C."/>
            <person name="Pyrih J."/>
            <person name="Halakuc P."/>
            <person name="Pipaliya S.V."/>
            <person name="Vacek V."/>
            <person name="Brzon O."/>
            <person name="Soukal P."/>
            <person name="Eme L."/>
            <person name="Dacks J.B."/>
            <person name="Karnkowska A."/>
            <person name="Elias M."/>
            <person name="Hampl V."/>
        </authorList>
    </citation>
    <scope>NUCLEOTIDE SEQUENCE</scope>
    <source>
        <strain evidence="3">RCP-MX</strain>
    </source>
</reference>
<keyword evidence="2" id="KW-0472">Membrane</keyword>
<name>A0ABQ8UAA9_9EUKA</name>
<evidence type="ECO:0000313" key="4">
    <source>
        <dbReference type="Proteomes" id="UP001141327"/>
    </source>
</evidence>
<evidence type="ECO:0000256" key="2">
    <source>
        <dbReference type="SAM" id="Phobius"/>
    </source>
</evidence>
<feature type="region of interest" description="Disordered" evidence="1">
    <location>
        <begin position="33"/>
        <end position="91"/>
    </location>
</feature>
<sequence length="912" mass="101607">MKPNLSQRDEVAGVFDANRLLISSLFRLHQSHSATEEESSLSLDPEVGDECPNPDDEFQEALPTPPQHAAPSQDPHPSLFPDALPTPQSSTVSLDPRMELVMLWVKHHFTTEAVKDILLFMRHQGLPTPAFRQLESLKATLPCPDVVPVGVPGDSSCYRFNVADVVSFLATNYSLRSSPESSCNFSEFWMAPHFARRFARFQSLHPPSCRWVPLLLYVDDFGLSNGLHSHRPYCGVYVSAVGMDQRTRNSSRGWLPLAIISSPTREAKQAALISIINDILSLQSSSSVPELYALCGDHVALNELCGLVRPGRSHHGCLYCETFALNQTTTSPPVFRTLQRAQTVHASFQAANKTQQAVLKRETGYLPDGTPALESMQQMDFDPFFSSLLDVDHVEAGHVCKTVCNTILSGHRDTIIHRLERLREWLPSRVGPPPRIGHIKKMSFSEWRLLTQILPVLLWDQLPRAQLALLLTQCKYLSILYNRLAPLEDLQLAIGLIHRHRDFLPLCLTINKPSLNLHSSPCALERLVNEFGSPSLYRTQRMEALHKQMKRLSSQVAHMKADMSARWLLTNAWNAMTMTKAEARVPSHHMLGDSVLQKDDFILCDLVNTVKVARIISLTEGSAECRVWQRVPHSCPFPVFISTEERVHIPHSGMLEKVMLVPDCSIPSSNDSPYFLLNTGTKVPAVPGRKVPRYRGGKYQGNRAESTKAAVGTLSEACLVHAWYFTKVPENQVPKIGAIPKRAWYKAGTRLGTFLLNSSLLLSNFDPVCYITAGPGTAVVSWGRLKVPDYTKPEVRCDVDLVLNEAAHYTLLLSNDGGLRNTTVGRFTVYTSHSAEVLAGGVAAVATVVLLLVGLGAYFLIRWMRLRRATSIELASWRTYQVWFFMILGCCCCLVVGNGSWPVGEPIRPAFS</sequence>
<comment type="caution">
    <text evidence="3">The sequence shown here is derived from an EMBL/GenBank/DDBJ whole genome shotgun (WGS) entry which is preliminary data.</text>
</comment>
<evidence type="ECO:0000313" key="3">
    <source>
        <dbReference type="EMBL" id="KAJ4455678.1"/>
    </source>
</evidence>
<feature type="transmembrane region" description="Helical" evidence="2">
    <location>
        <begin position="882"/>
        <end position="901"/>
    </location>
</feature>
<keyword evidence="4" id="KW-1185">Reference proteome</keyword>
<feature type="compositionally biased region" description="Acidic residues" evidence="1">
    <location>
        <begin position="46"/>
        <end position="59"/>
    </location>
</feature>
<feature type="transmembrane region" description="Helical" evidence="2">
    <location>
        <begin position="837"/>
        <end position="861"/>
    </location>
</feature>
<proteinExistence type="predicted"/>
<dbReference type="EMBL" id="JAPMOS010000097">
    <property type="protein sequence ID" value="KAJ4455678.1"/>
    <property type="molecule type" value="Genomic_DNA"/>
</dbReference>
<keyword evidence="2" id="KW-1133">Transmembrane helix</keyword>
<dbReference type="Proteomes" id="UP001141327">
    <property type="component" value="Unassembled WGS sequence"/>
</dbReference>
<protein>
    <submittedName>
        <fullName evidence="3">Uncharacterized protein</fullName>
    </submittedName>
</protein>
<organism evidence="3 4">
    <name type="scientific">Paratrimastix pyriformis</name>
    <dbReference type="NCBI Taxonomy" id="342808"/>
    <lineage>
        <taxon>Eukaryota</taxon>
        <taxon>Metamonada</taxon>
        <taxon>Preaxostyla</taxon>
        <taxon>Paratrimastigidae</taxon>
        <taxon>Paratrimastix</taxon>
    </lineage>
</organism>